<reference evidence="5 6" key="1">
    <citation type="journal article" date="2019" name="Int. J. Syst. Evol. Microbiol.">
        <title>The Global Catalogue of Microorganisms (GCM) 10K type strain sequencing project: providing services to taxonomists for standard genome sequencing and annotation.</title>
        <authorList>
            <consortium name="The Broad Institute Genomics Platform"/>
            <consortium name="The Broad Institute Genome Sequencing Center for Infectious Disease"/>
            <person name="Wu L."/>
            <person name="Ma J."/>
        </authorList>
    </citation>
    <scope>NUCLEOTIDE SEQUENCE [LARGE SCALE GENOMIC DNA]</scope>
    <source>
        <strain evidence="5 6">CGMCC 1.12543</strain>
    </source>
</reference>
<evidence type="ECO:0000256" key="3">
    <source>
        <dbReference type="ARBA" id="ARBA00022917"/>
    </source>
</evidence>
<evidence type="ECO:0000259" key="4">
    <source>
        <dbReference type="PROSITE" id="PS50296"/>
    </source>
</evidence>
<keyword evidence="6" id="KW-1185">Reference proteome</keyword>
<dbReference type="InterPro" id="IPR001950">
    <property type="entry name" value="SUI1"/>
</dbReference>
<evidence type="ECO:0000256" key="1">
    <source>
        <dbReference type="ARBA" id="ARBA00005422"/>
    </source>
</evidence>
<dbReference type="Proteomes" id="UP001596099">
    <property type="component" value="Unassembled WGS sequence"/>
</dbReference>
<dbReference type="SUPFAM" id="SSF55159">
    <property type="entry name" value="eIF1-like"/>
    <property type="match status" value="1"/>
</dbReference>
<sequence length="100" mass="10939">MPKDFSDVTGLPDDLGIGDDLARAEQHLTVRVESRRYGKPMTIVGGFDDGTVDLKDLASTLKRRLATGGTVEKDSRTIELQGDHADRLPDVLRDEGFQVA</sequence>
<comment type="similarity">
    <text evidence="1">Belongs to the SUI1 family.</text>
</comment>
<dbReference type="GO" id="GO:0006412">
    <property type="term" value="P:translation"/>
    <property type="evidence" value="ECO:0007669"/>
    <property type="project" value="UniProtKB-KW"/>
</dbReference>
<dbReference type="InterPro" id="IPR005872">
    <property type="entry name" value="SUI1_arc_bac"/>
</dbReference>
<feature type="domain" description="SUI1" evidence="4">
    <location>
        <begin position="28"/>
        <end position="96"/>
    </location>
</feature>
<dbReference type="PANTHER" id="PTHR12789:SF0">
    <property type="entry name" value="DENSITY-REGULATED PROTEIN"/>
    <property type="match status" value="1"/>
</dbReference>
<dbReference type="Gene3D" id="3.30.780.10">
    <property type="entry name" value="SUI1-like domain"/>
    <property type="match status" value="1"/>
</dbReference>
<evidence type="ECO:0000256" key="2">
    <source>
        <dbReference type="ARBA" id="ARBA00022845"/>
    </source>
</evidence>
<organism evidence="5 6">
    <name type="scientific">Halomarina salina</name>
    <dbReference type="NCBI Taxonomy" id="1872699"/>
    <lineage>
        <taxon>Archaea</taxon>
        <taxon>Methanobacteriati</taxon>
        <taxon>Methanobacteriota</taxon>
        <taxon>Stenosarchaea group</taxon>
        <taxon>Halobacteria</taxon>
        <taxon>Halobacteriales</taxon>
        <taxon>Natronomonadaceae</taxon>
        <taxon>Halomarina</taxon>
    </lineage>
</organism>
<proteinExistence type="inferred from homology"/>
<keyword evidence="2" id="KW-0810">Translation regulation</keyword>
<comment type="caution">
    <text evidence="5">The sequence shown here is derived from an EMBL/GenBank/DDBJ whole genome shotgun (WGS) entry which is preliminary data.</text>
</comment>
<dbReference type="PANTHER" id="PTHR12789">
    <property type="entry name" value="DENSITY-REGULATED PROTEIN HOMOLOG"/>
    <property type="match status" value="1"/>
</dbReference>
<dbReference type="RefSeq" id="WP_247414078.1">
    <property type="nucleotide sequence ID" value="NZ_JALLGW010000001.1"/>
</dbReference>
<dbReference type="Pfam" id="PF01253">
    <property type="entry name" value="SUI1"/>
    <property type="match status" value="1"/>
</dbReference>
<accession>A0ABD5RLA0</accession>
<dbReference type="EMBL" id="JBHSQH010000001">
    <property type="protein sequence ID" value="MFC5971169.1"/>
    <property type="molecule type" value="Genomic_DNA"/>
</dbReference>
<protein>
    <submittedName>
        <fullName evidence="5">Stress response translation initiation inhibitor YciH</fullName>
    </submittedName>
</protein>
<dbReference type="PROSITE" id="PS50296">
    <property type="entry name" value="SUI1"/>
    <property type="match status" value="1"/>
</dbReference>
<gene>
    <name evidence="5" type="primary">yciH</name>
    <name evidence="5" type="ORF">ACFPYI_07465</name>
</gene>
<dbReference type="AlphaFoldDB" id="A0ABD5RLA0"/>
<evidence type="ECO:0000313" key="5">
    <source>
        <dbReference type="EMBL" id="MFC5971169.1"/>
    </source>
</evidence>
<name>A0ABD5RLA0_9EURY</name>
<dbReference type="InterPro" id="IPR036877">
    <property type="entry name" value="SUI1_dom_sf"/>
</dbReference>
<dbReference type="InterPro" id="IPR050318">
    <property type="entry name" value="DENR/SUI1_TIF"/>
</dbReference>
<dbReference type="CDD" id="cd11567">
    <property type="entry name" value="YciH_like"/>
    <property type="match status" value="1"/>
</dbReference>
<dbReference type="GO" id="GO:0006417">
    <property type="term" value="P:regulation of translation"/>
    <property type="evidence" value="ECO:0007669"/>
    <property type="project" value="UniProtKB-KW"/>
</dbReference>
<keyword evidence="3" id="KW-0648">Protein biosynthesis</keyword>
<dbReference type="NCBIfam" id="NF002096">
    <property type="entry name" value="PRK00939.1"/>
    <property type="match status" value="1"/>
</dbReference>
<evidence type="ECO:0000313" key="6">
    <source>
        <dbReference type="Proteomes" id="UP001596099"/>
    </source>
</evidence>